<dbReference type="Pfam" id="PF03462">
    <property type="entry name" value="PCRF"/>
    <property type="match status" value="1"/>
</dbReference>
<feature type="modified residue" description="N5-methylglutamine" evidence="4">
    <location>
        <position position="252"/>
    </location>
</feature>
<proteinExistence type="inferred from homology"/>
<evidence type="ECO:0000256" key="6">
    <source>
        <dbReference type="SAM" id="Coils"/>
    </source>
</evidence>
<feature type="domain" description="Prokaryotic-type class I peptide chain release factors" evidence="7">
    <location>
        <begin position="245"/>
        <end position="261"/>
    </location>
</feature>
<dbReference type="FunFam" id="3.30.160.20:FF:000010">
    <property type="entry name" value="Peptide chain release factor 2"/>
    <property type="match status" value="1"/>
</dbReference>
<reference evidence="8 9" key="2">
    <citation type="submission" date="2019-05" db="EMBL/GenBank/DDBJ databases">
        <title>Genome evolution of the obligate endosymbiont Buchnera aphidicola.</title>
        <authorList>
            <person name="Moran N.A."/>
        </authorList>
    </citation>
    <scope>NUCLEOTIDE SEQUENCE [LARGE SCALE GENOMIC DNA]</scope>
    <source>
        <strain evidence="8 9">Hla</strain>
    </source>
</reference>
<evidence type="ECO:0000259" key="7">
    <source>
        <dbReference type="PROSITE" id="PS00745"/>
    </source>
</evidence>
<dbReference type="PROSITE" id="PS00745">
    <property type="entry name" value="RF_PROK_I"/>
    <property type="match status" value="1"/>
</dbReference>
<dbReference type="OrthoDB" id="9806673at2"/>
<feature type="coiled-coil region" evidence="6">
    <location>
        <begin position="281"/>
        <end position="313"/>
    </location>
</feature>
<dbReference type="Pfam" id="PF00472">
    <property type="entry name" value="RF-1"/>
    <property type="match status" value="1"/>
</dbReference>
<dbReference type="Proteomes" id="UP000298738">
    <property type="component" value="Chromosome"/>
</dbReference>
<evidence type="ECO:0000256" key="3">
    <source>
        <dbReference type="ARBA" id="ARBA00022917"/>
    </source>
</evidence>
<keyword evidence="2 4" id="KW-0488">Methylation</keyword>
<keyword evidence="4" id="KW-0963">Cytoplasm</keyword>
<keyword evidence="6" id="KW-0175">Coiled coil</keyword>
<dbReference type="GO" id="GO:0016149">
    <property type="term" value="F:translation release factor activity, codon specific"/>
    <property type="evidence" value="ECO:0007669"/>
    <property type="project" value="UniProtKB-UniRule"/>
</dbReference>
<organism evidence="8 9">
    <name type="scientific">Buchnera aphidicola</name>
    <name type="common">Hyperomyzus lactucae</name>
    <dbReference type="NCBI Taxonomy" id="1241860"/>
    <lineage>
        <taxon>Bacteria</taxon>
        <taxon>Pseudomonadati</taxon>
        <taxon>Pseudomonadota</taxon>
        <taxon>Gammaproteobacteria</taxon>
        <taxon>Enterobacterales</taxon>
        <taxon>Erwiniaceae</taxon>
        <taxon>Buchnera</taxon>
    </lineage>
</organism>
<name>A0A4D6Y5C1_9GAMM</name>
<reference evidence="8 9" key="1">
    <citation type="submission" date="2018-12" db="EMBL/GenBank/DDBJ databases">
        <authorList>
            <person name="Chong R.A."/>
        </authorList>
    </citation>
    <scope>NUCLEOTIDE SEQUENCE [LARGE SCALE GENOMIC DNA]</scope>
    <source>
        <strain evidence="8 9">Hla</strain>
    </source>
</reference>
<dbReference type="Gene3D" id="1.20.58.410">
    <property type="entry name" value="Release factor"/>
    <property type="match status" value="1"/>
</dbReference>
<dbReference type="PANTHER" id="PTHR43116:SF3">
    <property type="entry name" value="CLASS I PEPTIDE CHAIN RELEASE FACTOR"/>
    <property type="match status" value="1"/>
</dbReference>
<gene>
    <name evidence="4 8" type="primary">prfB</name>
    <name evidence="8" type="ORF">D9V68_02225</name>
</gene>
<dbReference type="EMBL" id="CP034876">
    <property type="protein sequence ID" value="QCI21151.1"/>
    <property type="molecule type" value="Genomic_DNA"/>
</dbReference>
<dbReference type="SUPFAM" id="SSF75620">
    <property type="entry name" value="Release factor"/>
    <property type="match status" value="1"/>
</dbReference>
<dbReference type="GO" id="GO:0005737">
    <property type="term" value="C:cytoplasm"/>
    <property type="evidence" value="ECO:0007669"/>
    <property type="project" value="UniProtKB-SubCell"/>
</dbReference>
<sequence length="365" mass="42715">MLEINIINNKIKNFKKRMKILRGIFDYTQKEYRIEEINLELLSLKTWEKQTSIKKLNQEKYLLNSIIKNINDIEIKIKEVIIFLELAIETEDNIVFKDTITETQKIEKKIKKLEFYRMFSKKNDICNCYLDIQSGSGGTEAQDWAKILLRMYLRWADKKGFKTEIIHESIGEIVGIKSSTVKIYGEYAFGWLRTETGVHRLIRKSPFDSGNRRHTSFSSVFIYPDIDDKIYININSSDLRIDVYRASGAGGQHVNRTESAVRITHLPTNTVTQCQSNRSQHKNKEQAIKQMKSKLYEMQSRKKQEEKQKLEKNKSDITWGNQIRSYILDNSKIKDLRTGIEKNHTQSVLDGDLDDFIEQSLIIGI</sequence>
<evidence type="ECO:0000313" key="8">
    <source>
        <dbReference type="EMBL" id="QCI21151.1"/>
    </source>
</evidence>
<dbReference type="InterPro" id="IPR004374">
    <property type="entry name" value="PrfB"/>
</dbReference>
<accession>A0A4D6Y5C1</accession>
<dbReference type="SMART" id="SM00937">
    <property type="entry name" value="PCRF"/>
    <property type="match status" value="1"/>
</dbReference>
<evidence type="ECO:0000256" key="1">
    <source>
        <dbReference type="ARBA" id="ARBA00010835"/>
    </source>
</evidence>
<comment type="subcellular location">
    <subcellularLocation>
        <location evidence="4">Cytoplasm</location>
    </subcellularLocation>
</comment>
<evidence type="ECO:0000256" key="2">
    <source>
        <dbReference type="ARBA" id="ARBA00022481"/>
    </source>
</evidence>
<dbReference type="InterPro" id="IPR005139">
    <property type="entry name" value="PCRF"/>
</dbReference>
<evidence type="ECO:0000256" key="5">
    <source>
        <dbReference type="NCBIfam" id="TIGR00020"/>
    </source>
</evidence>
<dbReference type="InterPro" id="IPR000352">
    <property type="entry name" value="Pep_chain_release_fac_I"/>
</dbReference>
<comment type="PTM">
    <text evidence="4">Methylated by PrmC. Methylation increases the termination efficiency of RF2.</text>
</comment>
<keyword evidence="3 4" id="KW-0648">Protein biosynthesis</keyword>
<comment type="similarity">
    <text evidence="1 4">Belongs to the prokaryotic/mitochondrial release factor family.</text>
</comment>
<evidence type="ECO:0000313" key="9">
    <source>
        <dbReference type="Proteomes" id="UP000298738"/>
    </source>
</evidence>
<dbReference type="Gene3D" id="3.30.160.20">
    <property type="match status" value="1"/>
</dbReference>
<dbReference type="HAMAP" id="MF_00094">
    <property type="entry name" value="Rel_fac_2"/>
    <property type="match status" value="1"/>
</dbReference>
<dbReference type="PANTHER" id="PTHR43116">
    <property type="entry name" value="PEPTIDE CHAIN RELEASE FACTOR 2"/>
    <property type="match status" value="1"/>
</dbReference>
<protein>
    <recommendedName>
        <fullName evidence="4 5">Peptide chain release factor 2</fullName>
        <shortName evidence="4">RF-2</shortName>
    </recommendedName>
</protein>
<comment type="function">
    <text evidence="4">Peptide chain release factor 2 directs the termination of translation in response to the peptide chain termination codons UGA and UAA.</text>
</comment>
<dbReference type="NCBIfam" id="TIGR00020">
    <property type="entry name" value="prfB"/>
    <property type="match status" value="1"/>
</dbReference>
<dbReference type="InterPro" id="IPR045853">
    <property type="entry name" value="Pep_chain_release_fac_I_sf"/>
</dbReference>
<dbReference type="Gene3D" id="3.30.70.1660">
    <property type="match status" value="1"/>
</dbReference>
<evidence type="ECO:0000256" key="4">
    <source>
        <dbReference type="HAMAP-Rule" id="MF_00094"/>
    </source>
</evidence>
<dbReference type="AlphaFoldDB" id="A0A4D6Y5C1"/>